<feature type="compositionally biased region" description="Low complexity" evidence="1">
    <location>
        <begin position="34"/>
        <end position="47"/>
    </location>
</feature>
<evidence type="ECO:0000313" key="2">
    <source>
        <dbReference type="EMBL" id="GAA1758746.1"/>
    </source>
</evidence>
<sequence>MTWPQRLALAGAVLVAGLAYVLWRNRAEILAAADGSAAPPADLAPPTDIAPPPDPAPPTDTPQT</sequence>
<name>A0ABP4WSE2_9MICO</name>
<comment type="caution">
    <text evidence="2">The sequence shown here is derived from an EMBL/GenBank/DDBJ whole genome shotgun (WGS) entry which is preliminary data.</text>
</comment>
<proteinExistence type="predicted"/>
<keyword evidence="3" id="KW-1185">Reference proteome</keyword>
<feature type="region of interest" description="Disordered" evidence="1">
    <location>
        <begin position="34"/>
        <end position="64"/>
    </location>
</feature>
<accession>A0ABP4WSE2</accession>
<evidence type="ECO:0000313" key="3">
    <source>
        <dbReference type="Proteomes" id="UP001501475"/>
    </source>
</evidence>
<dbReference type="Proteomes" id="UP001501475">
    <property type="component" value="Unassembled WGS sequence"/>
</dbReference>
<evidence type="ECO:0000256" key="1">
    <source>
        <dbReference type="SAM" id="MobiDB-lite"/>
    </source>
</evidence>
<protein>
    <submittedName>
        <fullName evidence="2">Uncharacterized protein</fullName>
    </submittedName>
</protein>
<feature type="compositionally biased region" description="Pro residues" evidence="1">
    <location>
        <begin position="48"/>
        <end position="64"/>
    </location>
</feature>
<dbReference type="EMBL" id="BAAAPN010000045">
    <property type="protein sequence ID" value="GAA1758746.1"/>
    <property type="molecule type" value="Genomic_DNA"/>
</dbReference>
<reference evidence="3" key="1">
    <citation type="journal article" date="2019" name="Int. J. Syst. Evol. Microbiol.">
        <title>The Global Catalogue of Microorganisms (GCM) 10K type strain sequencing project: providing services to taxonomists for standard genome sequencing and annotation.</title>
        <authorList>
            <consortium name="The Broad Institute Genomics Platform"/>
            <consortium name="The Broad Institute Genome Sequencing Center for Infectious Disease"/>
            <person name="Wu L."/>
            <person name="Ma J."/>
        </authorList>
    </citation>
    <scope>NUCLEOTIDE SEQUENCE [LARGE SCALE GENOMIC DNA]</scope>
    <source>
        <strain evidence="3">JCM 15591</strain>
    </source>
</reference>
<organism evidence="2 3">
    <name type="scientific">Nostocoides vanveenii</name>
    <dbReference type="NCBI Taxonomy" id="330835"/>
    <lineage>
        <taxon>Bacteria</taxon>
        <taxon>Bacillati</taxon>
        <taxon>Actinomycetota</taxon>
        <taxon>Actinomycetes</taxon>
        <taxon>Micrococcales</taxon>
        <taxon>Intrasporangiaceae</taxon>
        <taxon>Nostocoides</taxon>
    </lineage>
</organism>
<gene>
    <name evidence="2" type="ORF">GCM10009810_17870</name>
</gene>